<sequence>MSLPASAIEHEGMPSCETPSKPLTDHGYFERHLGVSLHQMLAPLEGACPAGLAVRGTMMYRMVEQARRSDDTTLPMGSWAVEPKRANWAKVSSLIANILSGSAKDLQLAAWLLESEIHQREFAALAPCIELLRGLCECWWDDLHPQGDGGDFEARINIVRWINEKLPRSLSLIPLIANDEEAACWSHWEVAHHYERLRSAHGKLPEEAKEAATLDDLHRLLEVVSLDGLRERHAQLVCARKAIEAMEHSLRARLASEAPSLGRLEELLACMQTLLRGEMARRGVGMEPVVESSPVIDQADVVSPAEDAHGHQDEAAFTDRDRAYQALADIAEFLLRIEPHSPVPYLIRRAVEWGGLNAAELYYEVFHKCAGRIDVLELLGMQTQEKA</sequence>
<organism evidence="3 4">
    <name type="scientific">Dyella monticola</name>
    <dbReference type="NCBI Taxonomy" id="1927958"/>
    <lineage>
        <taxon>Bacteria</taxon>
        <taxon>Pseudomonadati</taxon>
        <taxon>Pseudomonadota</taxon>
        <taxon>Gammaproteobacteria</taxon>
        <taxon>Lysobacterales</taxon>
        <taxon>Rhodanobacteraceae</taxon>
        <taxon>Dyella</taxon>
    </lineage>
</organism>
<dbReference type="EMBL" id="QRBE01000010">
    <property type="protein sequence ID" value="RDS79920.1"/>
    <property type="molecule type" value="Genomic_DNA"/>
</dbReference>
<name>A0A370WUZ2_9GAMM</name>
<evidence type="ECO:0000256" key="1">
    <source>
        <dbReference type="SAM" id="MobiDB-lite"/>
    </source>
</evidence>
<evidence type="ECO:0000259" key="2">
    <source>
        <dbReference type="Pfam" id="PF06812"/>
    </source>
</evidence>
<evidence type="ECO:0000313" key="3">
    <source>
        <dbReference type="EMBL" id="RDS79920.1"/>
    </source>
</evidence>
<comment type="caution">
    <text evidence="3">The sequence shown here is derived from an EMBL/GenBank/DDBJ whole genome shotgun (WGS) entry which is preliminary data.</text>
</comment>
<dbReference type="OrthoDB" id="9771118at2"/>
<dbReference type="Proteomes" id="UP000254258">
    <property type="component" value="Unassembled WGS sequence"/>
</dbReference>
<keyword evidence="4" id="KW-1185">Reference proteome</keyword>
<protein>
    <submittedName>
        <fullName evidence="3">Type VI secretion system protein TssA</fullName>
    </submittedName>
</protein>
<evidence type="ECO:0000313" key="4">
    <source>
        <dbReference type="Proteomes" id="UP000254258"/>
    </source>
</evidence>
<dbReference type="Pfam" id="PF06812">
    <property type="entry name" value="ImpA_N"/>
    <property type="match status" value="1"/>
</dbReference>
<dbReference type="InterPro" id="IPR010657">
    <property type="entry name" value="ImpA_N"/>
</dbReference>
<feature type="domain" description="ImpA N-terminal" evidence="2">
    <location>
        <begin position="41"/>
        <end position="163"/>
    </location>
</feature>
<dbReference type="InterPro" id="IPR017740">
    <property type="entry name" value="TssA-like"/>
</dbReference>
<dbReference type="RefSeq" id="WP_115496551.1">
    <property type="nucleotide sequence ID" value="NZ_QRBE01000010.1"/>
</dbReference>
<dbReference type="PANTHER" id="PTHR37951:SF1">
    <property type="entry name" value="TYPE VI SECRETION SYSTEM COMPONENT TSSA1"/>
    <property type="match status" value="1"/>
</dbReference>
<accession>A0A370WUZ2</accession>
<dbReference type="NCBIfam" id="TIGR03363">
    <property type="entry name" value="VI_chp_8"/>
    <property type="match status" value="1"/>
</dbReference>
<dbReference type="AlphaFoldDB" id="A0A370WUZ2"/>
<gene>
    <name evidence="3" type="primary">tssA</name>
    <name evidence="3" type="ORF">DWU98_15895</name>
</gene>
<dbReference type="PANTHER" id="PTHR37951">
    <property type="entry name" value="CYTOPLASMIC PROTEIN-RELATED"/>
    <property type="match status" value="1"/>
</dbReference>
<feature type="region of interest" description="Disordered" evidence="1">
    <location>
        <begin position="1"/>
        <end position="21"/>
    </location>
</feature>
<reference evidence="3 4" key="1">
    <citation type="submission" date="2018-07" db="EMBL/GenBank/DDBJ databases">
        <title>Dyella monticola sp. nov. and Dyella psychrodurans sp. nov. isolated from monsoon evergreen broad-leaved forest soil of Dinghu Mountain, China.</title>
        <authorList>
            <person name="Gao Z."/>
            <person name="Qiu L."/>
        </authorList>
    </citation>
    <scope>NUCLEOTIDE SEQUENCE [LARGE SCALE GENOMIC DNA]</scope>
    <source>
        <strain evidence="3 4">4G-K06</strain>
    </source>
</reference>
<proteinExistence type="predicted"/>